<sequence>MEGLPEEIKCMIVKYLDVSALWNTMIVGGSLYESIKPNVDMINTENKIVNSKLIISYPNVKDVIGYVGINSIDDAYLISRHTSLRSAYFILKQEYINVIMEKYFHNVFMDGDGRLKYVSDEKRNNILYEKKFLFSIDNQYLYIHKDILIHYIYTDNCNLQYDVTEKLLKMNLYKYVYVAVPDRYYGFYLPKHDNICIIANGGGICNNYFDYVEILLNNEIKNYNFVLDYRYKNIKIDMSERQGCGDLHKIDGISGPFVNMISYYKEWKNNNIKELGFYCDKEDIQKNIEEIKEHIFSNNKEVVITLYTNGDTVVEPNDRIIIKSENEYTFDFDPDYVFQYWN</sequence>
<keyword evidence="2" id="KW-1185">Reference proteome</keyword>
<evidence type="ECO:0000313" key="1">
    <source>
        <dbReference type="EMBL" id="SNW62502.1"/>
    </source>
</evidence>
<gene>
    <name evidence="1" type="ORF">ORPV_598</name>
</gene>
<protein>
    <recommendedName>
        <fullName evidence="3">F-box domain-containing protein</fullName>
    </recommendedName>
</protein>
<dbReference type="Proteomes" id="UP000236316">
    <property type="component" value="Segment"/>
</dbReference>
<reference evidence="1" key="1">
    <citation type="submission" date="2017-08" db="EMBL/GenBank/DDBJ databases">
        <authorList>
            <consortium name="Urmite Genomes"/>
        </authorList>
    </citation>
    <scope>NUCLEOTIDE SEQUENCE [LARGE SCALE GENOMIC DNA]</scope>
    <source>
        <strain evidence="1">IHUMI-LCC2</strain>
    </source>
</reference>
<dbReference type="EMBL" id="LT906555">
    <property type="protein sequence ID" value="SNW62502.1"/>
    <property type="molecule type" value="Genomic_DNA"/>
</dbReference>
<proteinExistence type="predicted"/>
<dbReference type="KEGG" id="vg:35382403"/>
<evidence type="ECO:0008006" key="3">
    <source>
        <dbReference type="Google" id="ProtNLM"/>
    </source>
</evidence>
<accession>A0A2I2L4M8</accession>
<name>A0A2I2L4M8_9VIRU</name>
<dbReference type="GeneID" id="35382403"/>
<organism evidence="1">
    <name type="scientific">Orpheovirus IHUMI-LCC2</name>
    <dbReference type="NCBI Taxonomy" id="2023057"/>
    <lineage>
        <taxon>Viruses</taxon>
        <taxon>Varidnaviria</taxon>
        <taxon>Bamfordvirae</taxon>
        <taxon>Nucleocytoviricota</taxon>
        <taxon>Megaviricetes</taxon>
        <taxon>Pimascovirales</taxon>
        <taxon>Ocovirineae</taxon>
        <taxon>Orpheoviridae</taxon>
        <taxon>Alphaorpheovirus</taxon>
        <taxon>Alphaorpheovirus massiliense</taxon>
    </lineage>
</organism>
<dbReference type="RefSeq" id="YP_009448804.1">
    <property type="nucleotide sequence ID" value="NC_036594.1"/>
</dbReference>
<evidence type="ECO:0000313" key="2">
    <source>
        <dbReference type="Proteomes" id="UP000236316"/>
    </source>
</evidence>